<dbReference type="SMR" id="Q98RP2"/>
<organism evidence="6 8">
    <name type="scientific">Guillardia theta</name>
    <name type="common">Cryptophyte</name>
    <name type="synonym">Cryptomonas phi</name>
    <dbReference type="NCBI Taxonomy" id="55529"/>
    <lineage>
        <taxon>Eukaryota</taxon>
        <taxon>Cryptophyceae</taxon>
        <taxon>Pyrenomonadales</taxon>
        <taxon>Geminigeraceae</taxon>
        <taxon>Guillardia</taxon>
    </lineage>
</organism>
<dbReference type="SMART" id="SM00185">
    <property type="entry name" value="ARM"/>
    <property type="match status" value="8"/>
</dbReference>
<evidence type="ECO:0000256" key="1">
    <source>
        <dbReference type="ARBA" id="ARBA00010394"/>
    </source>
</evidence>
<dbReference type="InterPro" id="IPR000225">
    <property type="entry name" value="Armadillo"/>
</dbReference>
<dbReference type="GO" id="GO:0005737">
    <property type="term" value="C:cytoplasm"/>
    <property type="evidence" value="ECO:0007669"/>
    <property type="project" value="InterPro"/>
</dbReference>
<keyword evidence="4 5" id="KW-0653">Protein transport</keyword>
<evidence type="ECO:0000313" key="7">
    <source>
        <dbReference type="EMBL" id="CAE2281827.1"/>
    </source>
</evidence>
<dbReference type="InterPro" id="IPR032413">
    <property type="entry name" value="Arm_3"/>
</dbReference>
<dbReference type="Proteomes" id="UP000242167">
    <property type="component" value="Nucleomorph 1"/>
</dbReference>
<evidence type="ECO:0000256" key="5">
    <source>
        <dbReference type="PIRNR" id="PIRNR005673"/>
    </source>
</evidence>
<dbReference type="PANTHER" id="PTHR23316">
    <property type="entry name" value="IMPORTIN ALPHA"/>
    <property type="match status" value="1"/>
</dbReference>
<dbReference type="InterPro" id="IPR011989">
    <property type="entry name" value="ARM-like"/>
</dbReference>
<reference evidence="7" key="2">
    <citation type="submission" date="2021-01" db="EMBL/GenBank/DDBJ databases">
        <authorList>
            <person name="Corre E."/>
            <person name="Pelletier E."/>
            <person name="Niang G."/>
            <person name="Scheremetjew M."/>
            <person name="Finn R."/>
            <person name="Kale V."/>
            <person name="Holt S."/>
            <person name="Cochrane G."/>
            <person name="Meng A."/>
            <person name="Brown T."/>
            <person name="Cohen L."/>
        </authorList>
    </citation>
    <scope>NUCLEOTIDE SEQUENCE</scope>
    <source>
        <strain evidence="7">CCMP 2712</strain>
    </source>
</reference>
<dbReference type="GO" id="GO:0061608">
    <property type="term" value="F:nuclear import signal receptor activity"/>
    <property type="evidence" value="ECO:0007669"/>
    <property type="project" value="InterPro"/>
</dbReference>
<dbReference type="InterPro" id="IPR024931">
    <property type="entry name" value="Importin_alpha"/>
</dbReference>
<dbReference type="SUPFAM" id="SSF48371">
    <property type="entry name" value="ARM repeat"/>
    <property type="match status" value="1"/>
</dbReference>
<evidence type="ECO:0000256" key="4">
    <source>
        <dbReference type="ARBA" id="ARBA00022927"/>
    </source>
</evidence>
<keyword evidence="6" id="KW-0542">Nucleomorph</keyword>
<proteinExistence type="inferred from homology"/>
<dbReference type="PIR" id="B90097">
    <property type="entry name" value="B90097"/>
</dbReference>
<dbReference type="PIRSF" id="PIRSF005673">
    <property type="entry name" value="Importin_alpha"/>
    <property type="match status" value="1"/>
</dbReference>
<dbReference type="Pfam" id="PF16186">
    <property type="entry name" value="Arm_3"/>
    <property type="match status" value="1"/>
</dbReference>
<keyword evidence="2 5" id="KW-0813">Transport</keyword>
<geneLocation type="nucleomorph" evidence="6"/>
<evidence type="ECO:0000256" key="2">
    <source>
        <dbReference type="ARBA" id="ARBA00022448"/>
    </source>
</evidence>
<keyword evidence="3" id="KW-0677">Repeat</keyword>
<dbReference type="EMBL" id="HBKN01011723">
    <property type="protein sequence ID" value="CAE2281827.1"/>
    <property type="molecule type" value="Transcribed_RNA"/>
</dbReference>
<dbReference type="InterPro" id="IPR016024">
    <property type="entry name" value="ARM-type_fold"/>
</dbReference>
<dbReference type="GeneID" id="857392"/>
<protein>
    <recommendedName>
        <fullName evidence="5">Importin subunit alpha</fullName>
    </recommendedName>
</protein>
<accession>Q98RP2</accession>
<evidence type="ECO:0000313" key="6">
    <source>
        <dbReference type="EMBL" id="AAK39905.1"/>
    </source>
</evidence>
<dbReference type="RefSeq" id="XP_001713610.1">
    <property type="nucleotide sequence ID" value="XM_001713558.1"/>
</dbReference>
<dbReference type="AlphaFoldDB" id="Q98RP2"/>
<sequence>MIEKNSFIRNKINIYQQNTQKREEFNIKQKKIVRDTVAMKRRKEKIEEEAFLSNIDIKNDRDNNLNHLKENLLSEDINLRLNSIIKIRKILSSEQQPPIKEIIQTGFVPIFKNLLEDFSNVQIQFESTWIITNIASGSTDETKTLIDNGIAEILIKHIENPNESIKSQAIWALGNIAGDCVNFRDILITKGIVDSLLNQIKITNKLQLLRNSIWTISNLCRGKPGLSNENKKKFVFILNDLIFTEDSEILADICWTLSYLSDNDEEGIELIVKSGILKRITELLISDNVSIQVPALRTIGNITTGNNFHTQFIINCGSLPCLLYLLKSSKKTLRRESCWVLSNITAGTRSQIQQVIDANLIPPILELLANAEIDVKKEAAWAISNATSGGDIRQINYMVNNGCIKPMLDLLDSTDPRLIRVILEGIDNILEFGMKNVTKKEDNIYLQKIEENGLDKIEKLQYHNDEKIYEYSKKILQKYFETDNYNVDESFSSNCDLNDTDVKKQIPNCKFNFL</sequence>
<dbReference type="Gene3D" id="1.25.10.10">
    <property type="entry name" value="Leucine-rich Repeat Variant"/>
    <property type="match status" value="1"/>
</dbReference>
<comment type="similarity">
    <text evidence="1 5">Belongs to the importin alpha family.</text>
</comment>
<reference evidence="6 8" key="1">
    <citation type="journal article" date="2001" name="Nature">
        <title>The highly reduced genome of an enslaved algal nucleus.</title>
        <authorList>
            <person name="Douglas S."/>
            <person name="Zauner S."/>
            <person name="Fraunholz M."/>
            <person name="Beaton M."/>
            <person name="Penny S."/>
            <person name="Deng L."/>
            <person name="Wu X."/>
            <person name="Reith M."/>
            <person name="Cavalier-Smith T."/>
            <person name="Maier U."/>
        </authorList>
    </citation>
    <scope>NUCLEOTIDE SEQUENCE [LARGE SCALE GENOMIC DNA]</scope>
</reference>
<evidence type="ECO:0000256" key="3">
    <source>
        <dbReference type="ARBA" id="ARBA00022737"/>
    </source>
</evidence>
<evidence type="ECO:0000313" key="8">
    <source>
        <dbReference type="Proteomes" id="UP000242167"/>
    </source>
</evidence>
<dbReference type="Pfam" id="PF00514">
    <property type="entry name" value="Arm"/>
    <property type="match status" value="5"/>
</dbReference>
<name>Q98RP2_GUITH</name>
<gene>
    <name evidence="6" type="primary">impA</name>
    <name evidence="7" type="ORF">GTHE00462_LOCUS9234</name>
</gene>
<dbReference type="EMBL" id="AF165818">
    <property type="protein sequence ID" value="AAK39905.1"/>
    <property type="molecule type" value="Genomic_DNA"/>
</dbReference>
<dbReference type="GO" id="GO:0006606">
    <property type="term" value="P:protein import into nucleus"/>
    <property type="evidence" value="ECO:0007669"/>
    <property type="project" value="InterPro"/>
</dbReference>